<protein>
    <submittedName>
        <fullName evidence="4">Response regulator</fullName>
    </submittedName>
</protein>
<accession>A0ABV7VFS2</accession>
<dbReference type="CDD" id="cd17546">
    <property type="entry name" value="REC_hyHK_CKI1_RcsC-like"/>
    <property type="match status" value="1"/>
</dbReference>
<evidence type="ECO:0000313" key="4">
    <source>
        <dbReference type="EMBL" id="MFC3676308.1"/>
    </source>
</evidence>
<evidence type="ECO:0000313" key="5">
    <source>
        <dbReference type="Proteomes" id="UP001595711"/>
    </source>
</evidence>
<evidence type="ECO:0000256" key="1">
    <source>
        <dbReference type="PROSITE-ProRule" id="PRU00169"/>
    </source>
</evidence>
<dbReference type="InterPro" id="IPR011006">
    <property type="entry name" value="CheY-like_superfamily"/>
</dbReference>
<reference evidence="5" key="1">
    <citation type="journal article" date="2019" name="Int. J. Syst. Evol. Microbiol.">
        <title>The Global Catalogue of Microorganisms (GCM) 10K type strain sequencing project: providing services to taxonomists for standard genome sequencing and annotation.</title>
        <authorList>
            <consortium name="The Broad Institute Genomics Platform"/>
            <consortium name="The Broad Institute Genome Sequencing Center for Infectious Disease"/>
            <person name="Wu L."/>
            <person name="Ma J."/>
        </authorList>
    </citation>
    <scope>NUCLEOTIDE SEQUENCE [LARGE SCALE GENOMIC DNA]</scope>
    <source>
        <strain evidence="5">KCTC 42182</strain>
    </source>
</reference>
<dbReference type="Proteomes" id="UP001595711">
    <property type="component" value="Unassembled WGS sequence"/>
</dbReference>
<evidence type="ECO:0000259" key="3">
    <source>
        <dbReference type="PROSITE" id="PS50110"/>
    </source>
</evidence>
<comment type="caution">
    <text evidence="4">The sequence shown here is derived from an EMBL/GenBank/DDBJ whole genome shotgun (WGS) entry which is preliminary data.</text>
</comment>
<gene>
    <name evidence="4" type="ORF">ACFOOQ_12190</name>
</gene>
<feature type="compositionally biased region" description="Basic residues" evidence="2">
    <location>
        <begin position="177"/>
        <end position="190"/>
    </location>
</feature>
<dbReference type="Pfam" id="PF00072">
    <property type="entry name" value="Response_reg"/>
    <property type="match status" value="1"/>
</dbReference>
<dbReference type="SUPFAM" id="SSF52172">
    <property type="entry name" value="CheY-like"/>
    <property type="match status" value="1"/>
</dbReference>
<feature type="modified residue" description="4-aspartylphosphate" evidence="1">
    <location>
        <position position="66"/>
    </location>
</feature>
<dbReference type="EMBL" id="JBHRYJ010000002">
    <property type="protein sequence ID" value="MFC3676308.1"/>
    <property type="molecule type" value="Genomic_DNA"/>
</dbReference>
<dbReference type="PROSITE" id="PS50110">
    <property type="entry name" value="RESPONSE_REGULATORY"/>
    <property type="match status" value="1"/>
</dbReference>
<keyword evidence="5" id="KW-1185">Reference proteome</keyword>
<dbReference type="PANTHER" id="PTHR43228">
    <property type="entry name" value="TWO-COMPONENT RESPONSE REGULATOR"/>
    <property type="match status" value="1"/>
</dbReference>
<keyword evidence="1" id="KW-0597">Phosphoprotein</keyword>
<proteinExistence type="predicted"/>
<sequence length="190" mass="21005">MSKSNRVDPAVFRRASILVAEGDRALRRALRDVLLGMGFPTIYVSGTQADTLRQIGEREPSVILLDNSLPGGNGLALTRRLRQHGGMYSQSPIVLMIAAPDVGLVAAARDAGVNEIVVKPVSMEALVLRLMHVLKAPRPFIRSTGFVGPDRRRLGERRTGERRNHPAGGLRQERRQRPSRRTGHDRRHSA</sequence>
<name>A0ABV7VFS2_9PROT</name>
<dbReference type="InterPro" id="IPR052048">
    <property type="entry name" value="ST_Response_Regulator"/>
</dbReference>
<dbReference type="InterPro" id="IPR001789">
    <property type="entry name" value="Sig_transdc_resp-reg_receiver"/>
</dbReference>
<dbReference type="Gene3D" id="3.40.50.2300">
    <property type="match status" value="1"/>
</dbReference>
<organism evidence="4 5">
    <name type="scientific">Ferrovibrio xuzhouensis</name>
    <dbReference type="NCBI Taxonomy" id="1576914"/>
    <lineage>
        <taxon>Bacteria</taxon>
        <taxon>Pseudomonadati</taxon>
        <taxon>Pseudomonadota</taxon>
        <taxon>Alphaproteobacteria</taxon>
        <taxon>Rhodospirillales</taxon>
        <taxon>Rhodospirillaceae</taxon>
        <taxon>Ferrovibrio</taxon>
    </lineage>
</organism>
<feature type="region of interest" description="Disordered" evidence="2">
    <location>
        <begin position="145"/>
        <end position="190"/>
    </location>
</feature>
<dbReference type="SMART" id="SM00448">
    <property type="entry name" value="REC"/>
    <property type="match status" value="1"/>
</dbReference>
<dbReference type="RefSeq" id="WP_379726677.1">
    <property type="nucleotide sequence ID" value="NZ_JBHRYJ010000002.1"/>
</dbReference>
<dbReference type="PANTHER" id="PTHR43228:SF1">
    <property type="entry name" value="TWO-COMPONENT RESPONSE REGULATOR ARR22"/>
    <property type="match status" value="1"/>
</dbReference>
<feature type="domain" description="Response regulatory" evidence="3">
    <location>
        <begin position="16"/>
        <end position="134"/>
    </location>
</feature>
<feature type="compositionally biased region" description="Basic and acidic residues" evidence="2">
    <location>
        <begin position="149"/>
        <end position="164"/>
    </location>
</feature>
<evidence type="ECO:0000256" key="2">
    <source>
        <dbReference type="SAM" id="MobiDB-lite"/>
    </source>
</evidence>